<comment type="function">
    <text evidence="1">Major core structural protein.</text>
</comment>
<dbReference type="Proteomes" id="UP000320816">
    <property type="component" value="Segment"/>
</dbReference>
<dbReference type="EMBL" id="KY040274">
    <property type="protein sequence ID" value="AQY16646.1"/>
    <property type="molecule type" value="Genomic_DNA"/>
</dbReference>
<dbReference type="GO" id="GO:0005198">
    <property type="term" value="F:structural molecule activity"/>
    <property type="evidence" value="ECO:0007669"/>
    <property type="project" value="InterPro"/>
</dbReference>
<dbReference type="EMBL" id="MH320551">
    <property type="protein sequence ID" value="AYO88218.1"/>
    <property type="molecule type" value="Genomic_DNA"/>
</dbReference>
<proteinExistence type="predicted"/>
<organism evidence="5">
    <name type="scientific">Molluscum contagiosum virus subtype 2</name>
    <name type="common">MOCV</name>
    <name type="synonym">MCVII</name>
    <dbReference type="NCBI Taxonomy" id="10281"/>
    <lineage>
        <taxon>Viruses</taxon>
        <taxon>Varidnaviria</taxon>
        <taxon>Bamfordvirae</taxon>
        <taxon>Nucleocytoviricota</taxon>
        <taxon>Pokkesviricetes</taxon>
        <taxon>Chitovirales</taxon>
        <taxon>Poxviridae</taxon>
        <taxon>Chordopoxvirinae</taxon>
        <taxon>Molluscipoxvirus</taxon>
        <taxon>Molluscipoxvirus molluscum</taxon>
        <taxon>Molluscum contagiosum virus</taxon>
    </lineage>
</organism>
<evidence type="ECO:0000313" key="8">
    <source>
        <dbReference type="EMBL" id="AYO88048.1"/>
    </source>
</evidence>
<dbReference type="EMBL" id="MH320549">
    <property type="protein sequence ID" value="AYO87878.1"/>
    <property type="molecule type" value="Genomic_DNA"/>
</dbReference>
<evidence type="ECO:0000313" key="5">
    <source>
        <dbReference type="EMBL" id="AQY16646.1"/>
    </source>
</evidence>
<reference evidence="6" key="2">
    <citation type="journal article" date="2018" name="Viruses">
        <title>New Insights into the Evolutionary and Genomic Landscape of Molluscum Contagiosum Virus (MCV) based on Nine MCV1 and Six MCV2 Complete Genome Sequences.</title>
        <authorList>
            <person name="Zorec T."/>
            <person name="Kutnjak D."/>
            <person name="Hosnjak L."/>
            <person name="Kusar B."/>
            <person name="Trcko K."/>
            <person name="Kocjan B."/>
            <person name="Li Y."/>
            <person name="Krizmaric M."/>
            <person name="Miljkovic J."/>
            <person name="Ravnikar M."/>
            <person name="Poljak M."/>
        </authorList>
    </citation>
    <scope>NUCLEOTIDE SEQUENCE [LARGE SCALE GENOMIC DNA]</scope>
    <source>
        <strain evidence="6">MCV2_MB98</strain>
        <strain evidence="7">MCV2_MC313</strain>
        <strain evidence="8">MCV2_MC316</strain>
        <strain evidence="9">MCV2_MC332</strain>
        <strain evidence="10">MCV2_MC515</strain>
    </source>
</reference>
<evidence type="ECO:0000256" key="1">
    <source>
        <dbReference type="ARBA" id="ARBA00002131"/>
    </source>
</evidence>
<dbReference type="Proteomes" id="UP000320664">
    <property type="component" value="Segment"/>
</dbReference>
<evidence type="ECO:0000256" key="3">
    <source>
        <dbReference type="ARBA" id="ARBA00021791"/>
    </source>
</evidence>
<dbReference type="Proteomes" id="UP000317568">
    <property type="component" value="Genome"/>
</dbReference>
<dbReference type="Proteomes" id="UP000317891">
    <property type="component" value="Segment"/>
</dbReference>
<comment type="subcellular location">
    <subcellularLocation>
        <location evidence="2">Virion</location>
    </subcellularLocation>
</comment>
<keyword evidence="4" id="KW-0946">Virion</keyword>
<evidence type="ECO:0000313" key="7">
    <source>
        <dbReference type="EMBL" id="AYO87878.1"/>
    </source>
</evidence>
<protein>
    <recommendedName>
        <fullName evidence="3">Core protein VP8</fullName>
    </recommendedName>
</protein>
<dbReference type="InterPro" id="IPR007586">
    <property type="entry name" value="VP8_pox_nuc-bd"/>
</dbReference>
<evidence type="ECO:0000313" key="9">
    <source>
        <dbReference type="EMBL" id="AYO88218.1"/>
    </source>
</evidence>
<evidence type="ECO:0000313" key="6">
    <source>
        <dbReference type="EMBL" id="AYO87708.1"/>
    </source>
</evidence>
<sequence length="254" mass="28211">MNALFENLFDEDAVCAGSVSREDFLLVVAGAKVKFPRSLLSMYRVVPRTMSRYELALVQSETVTGVVFTTVYNVRRNLGLEEREALSLPALEKYYLDKANEVLTLMVNNTNLEHIAAYRTRSRRLLNPVVFRAGAVPLALVFTSRKKLSIYREDTSQAAEDSTYTKIAANVALAGKYAGLLLLDVHTPGTALMLTAVYGLDDRRELRKLADSAALENHQQSGALAEAMKLSDFRAVFEGLKKSVPLTNLEMLNE</sequence>
<dbReference type="EMBL" id="MH320550">
    <property type="protein sequence ID" value="AYO88048.1"/>
    <property type="molecule type" value="Genomic_DNA"/>
</dbReference>
<dbReference type="EMBL" id="MH320556">
    <property type="protein sequence ID" value="AYO89096.1"/>
    <property type="molecule type" value="Genomic_DNA"/>
</dbReference>
<dbReference type="GO" id="GO:0019028">
    <property type="term" value="C:viral capsid"/>
    <property type="evidence" value="ECO:0007669"/>
    <property type="project" value="InterPro"/>
</dbReference>
<dbReference type="EMBL" id="MH320548">
    <property type="protein sequence ID" value="AYO87708.1"/>
    <property type="molecule type" value="Genomic_DNA"/>
</dbReference>
<name>A0A1S7DLQ2_MCV2</name>
<dbReference type="Proteomes" id="UP000319755">
    <property type="component" value="Genome"/>
</dbReference>
<organismHost>
    <name type="scientific">Homo sapiens</name>
    <name type="common">Human</name>
    <dbReference type="NCBI Taxonomy" id="9606"/>
</organismHost>
<evidence type="ECO:0000313" key="10">
    <source>
        <dbReference type="EMBL" id="AYO89096.1"/>
    </source>
</evidence>
<evidence type="ECO:0000256" key="4">
    <source>
        <dbReference type="ARBA" id="ARBA00022844"/>
    </source>
</evidence>
<gene>
    <name evidence="5" type="primary">MC073R</name>
</gene>
<dbReference type="Pfam" id="PF04498">
    <property type="entry name" value="Pox_VP8_L4R"/>
    <property type="match status" value="1"/>
</dbReference>
<reference evidence="5" key="1">
    <citation type="journal article" date="2017" name="J. Gen. Virol.">
        <title>Recombination events and variability among full-length genomes of co-circulating molluscum contagiosum virus subtypes 1 and 2.</title>
        <authorList>
            <person name="Lopez-Bueno A."/>
            <person name="Parras-Molto M."/>
            <person name="Lopez-Barrantes O."/>
            <person name="Belda S."/>
            <person name="Alejo A."/>
        </authorList>
    </citation>
    <scope>NUCLEOTIDE SEQUENCE</scope>
    <source>
        <strain evidence="5">Madrid 2016_1</strain>
    </source>
</reference>
<dbReference type="Proteomes" id="UP000315637">
    <property type="component" value="Segment"/>
</dbReference>
<evidence type="ECO:0000256" key="2">
    <source>
        <dbReference type="ARBA" id="ARBA00004328"/>
    </source>
</evidence>
<accession>A0A1S7DLQ2</accession>
<reference evidence="6" key="3">
    <citation type="submission" date="2018-05" db="EMBL/GenBank/DDBJ databases">
        <authorList>
            <person name="Zorec T.M."/>
            <person name="Hosnjak L."/>
            <person name="Kutnjak D."/>
            <person name="Kusar B."/>
            <person name="Trcko K."/>
            <person name="Kocjan B.J."/>
            <person name="Li Y."/>
            <person name="Krizmaric M."/>
            <person name="Miljkovic J."/>
            <person name="Ravnikar M."/>
            <person name="Poljak M."/>
        </authorList>
    </citation>
    <scope>NUCLEOTIDE SEQUENCE</scope>
    <source>
        <strain evidence="6">MCV2_MB98</strain>
        <strain evidence="7">MCV2_MC313</strain>
        <strain evidence="8">MCV2_MC316</strain>
        <strain evidence="9">MCV2_MC332</strain>
        <strain evidence="10">MCV2_MC515</strain>
    </source>
</reference>